<accession>A0ABN3MZU2</accession>
<dbReference type="Proteomes" id="UP001499978">
    <property type="component" value="Unassembled WGS sequence"/>
</dbReference>
<evidence type="ECO:0000313" key="3">
    <source>
        <dbReference type="EMBL" id="GAA2511774.1"/>
    </source>
</evidence>
<sequence length="229" mass="23674">MSHDAASRGEQPSDLSDEEYHEPADPWSATGGPIVPWPAASTEQFPADADGYPAVGVGHPWLGAGQGSPSQSTAGPHPTPPTGGAAPPRRSAAGLVLLACLVAALAGLGGVVGLYLLGDRSPGTAPGANPTIAARYPTEATVEPTASATSSVDARAAGKGDCLVNDGTEKRPVMRVAKCGKGAFQVLARFDGTKDFRGKCNGKVNGYQFYYFFDTEPDSDDFVLCLRRR</sequence>
<evidence type="ECO:0008006" key="5">
    <source>
        <dbReference type="Google" id="ProtNLM"/>
    </source>
</evidence>
<feature type="region of interest" description="Disordered" evidence="1">
    <location>
        <begin position="1"/>
        <end position="89"/>
    </location>
</feature>
<dbReference type="EMBL" id="BAAARY010000001">
    <property type="protein sequence ID" value="GAA2511774.1"/>
    <property type="molecule type" value="Genomic_DNA"/>
</dbReference>
<keyword evidence="4" id="KW-1185">Reference proteome</keyword>
<gene>
    <name evidence="3" type="ORF">GCM10010201_03520</name>
</gene>
<proteinExistence type="predicted"/>
<keyword evidence="2" id="KW-0812">Transmembrane</keyword>
<name>A0ABN3MZU2_9ACTN</name>
<evidence type="ECO:0000313" key="4">
    <source>
        <dbReference type="Proteomes" id="UP001499978"/>
    </source>
</evidence>
<evidence type="ECO:0000256" key="1">
    <source>
        <dbReference type="SAM" id="MobiDB-lite"/>
    </source>
</evidence>
<keyword evidence="2" id="KW-0472">Membrane</keyword>
<dbReference type="RefSeq" id="WP_344167101.1">
    <property type="nucleotide sequence ID" value="NZ_BAAARY010000001.1"/>
</dbReference>
<comment type="caution">
    <text evidence="3">The sequence shown here is derived from an EMBL/GenBank/DDBJ whole genome shotgun (WGS) entry which is preliminary data.</text>
</comment>
<organism evidence="3 4">
    <name type="scientific">Pilimelia columellifera subsp. columellifera</name>
    <dbReference type="NCBI Taxonomy" id="706583"/>
    <lineage>
        <taxon>Bacteria</taxon>
        <taxon>Bacillati</taxon>
        <taxon>Actinomycetota</taxon>
        <taxon>Actinomycetes</taxon>
        <taxon>Micromonosporales</taxon>
        <taxon>Micromonosporaceae</taxon>
        <taxon>Pilimelia</taxon>
    </lineage>
</organism>
<feature type="transmembrane region" description="Helical" evidence="2">
    <location>
        <begin position="95"/>
        <end position="117"/>
    </location>
</feature>
<protein>
    <recommendedName>
        <fullName evidence="5">Serine/threonine protein kinase</fullName>
    </recommendedName>
</protein>
<keyword evidence="2" id="KW-1133">Transmembrane helix</keyword>
<evidence type="ECO:0000256" key="2">
    <source>
        <dbReference type="SAM" id="Phobius"/>
    </source>
</evidence>
<reference evidence="3 4" key="1">
    <citation type="journal article" date="2019" name="Int. J. Syst. Evol. Microbiol.">
        <title>The Global Catalogue of Microorganisms (GCM) 10K type strain sequencing project: providing services to taxonomists for standard genome sequencing and annotation.</title>
        <authorList>
            <consortium name="The Broad Institute Genomics Platform"/>
            <consortium name="The Broad Institute Genome Sequencing Center for Infectious Disease"/>
            <person name="Wu L."/>
            <person name="Ma J."/>
        </authorList>
    </citation>
    <scope>NUCLEOTIDE SEQUENCE [LARGE SCALE GENOMIC DNA]</scope>
    <source>
        <strain evidence="3 4">JCM 3367</strain>
    </source>
</reference>